<name>A0A926FLV2_AERHY</name>
<protein>
    <submittedName>
        <fullName evidence="1">Uncharacterized protein</fullName>
    </submittedName>
</protein>
<dbReference type="AlphaFoldDB" id="A0A926FLV2"/>
<dbReference type="EMBL" id="JACLAN010000002">
    <property type="protein sequence ID" value="MBC8673919.1"/>
    <property type="molecule type" value="Genomic_DNA"/>
</dbReference>
<proteinExistence type="predicted"/>
<sequence length="84" mass="9677">MKLRHQLVTLSLGLSLLLIVILGSLLALFIRHLLEVNLEEKGAIWRGYWRRTAEWYRRWSGAAIRVCATMCRGSAAAPMPPTWW</sequence>
<comment type="caution">
    <text evidence="1">The sequence shown here is derived from an EMBL/GenBank/DDBJ whole genome shotgun (WGS) entry which is preliminary data.</text>
</comment>
<gene>
    <name evidence="1" type="ORF">H2136_06880</name>
</gene>
<evidence type="ECO:0000313" key="1">
    <source>
        <dbReference type="EMBL" id="MBC8673919.1"/>
    </source>
</evidence>
<reference evidence="1" key="1">
    <citation type="submission" date="2020-07" db="EMBL/GenBank/DDBJ databases">
        <title>Carbapenem Resistant Aeromonas hydrophila Carrying blacphA7 Isolated from Two Solid Organ Transplant Patients.</title>
        <authorList>
            <person name="Hilt E."/>
            <person name="Fitzwater S.P."/>
            <person name="Ward K."/>
            <person name="De St Maurice A."/>
            <person name="Chandrasekaran S."/>
            <person name="Garner O.B."/>
            <person name="Yang S."/>
        </authorList>
    </citation>
    <scope>NUCLEOTIDE SEQUENCE</scope>
    <source>
        <strain evidence="1">B-1</strain>
    </source>
</reference>
<accession>A0A926FLV2</accession>
<organism evidence="1">
    <name type="scientific">Aeromonas hydrophila</name>
    <dbReference type="NCBI Taxonomy" id="644"/>
    <lineage>
        <taxon>Bacteria</taxon>
        <taxon>Pseudomonadati</taxon>
        <taxon>Pseudomonadota</taxon>
        <taxon>Gammaproteobacteria</taxon>
        <taxon>Aeromonadales</taxon>
        <taxon>Aeromonadaceae</taxon>
        <taxon>Aeromonas</taxon>
    </lineage>
</organism>